<feature type="region of interest" description="Disordered" evidence="1">
    <location>
        <begin position="429"/>
        <end position="456"/>
    </location>
</feature>
<evidence type="ECO:0008006" key="4">
    <source>
        <dbReference type="Google" id="ProtNLM"/>
    </source>
</evidence>
<feature type="compositionally biased region" description="Basic and acidic residues" evidence="1">
    <location>
        <begin position="373"/>
        <end position="389"/>
    </location>
</feature>
<feature type="region of interest" description="Disordered" evidence="1">
    <location>
        <begin position="266"/>
        <end position="389"/>
    </location>
</feature>
<sequence length="456" mass="50789">MVATKFSAPAVDSQLVNKAVSALIKHHSQSSNKSALLGDDLTVQVDFTLARIPEQSSPRPIRVEVPHPLHKVLNKGESDEGLEEVEVCLIVKDESKEWVKELIEKFPEDMGYVKKVLTLTSLRKKYTQYKDRRELCKSYGVFLADDRILPMLGKALGKSFFAEKKQPVPIKLSRKEALPFAIKKCLRSTFMYINPGTLISVKAGNTGMPIEHLAENAAAIVENAVQKIPRKWANICAIHIKTSHSVALPIYNKTREQLEEISQLAKVDSNEKKRSRDEEEQEAAAAKETKKKQKKELQAKSPLVKALKKSKKQKEESEEEPVVEETPKKKKKTKSEEKVTATPKSLKKKKKAEAEEEEAVVPTPKSSKKKKSKTEDEPTSSKKASKEFIASKKFKGAKKGYVFKMGTNGVGYYVDVKPVPDKMALAALARSSGAGGSRRKSTGGSRKSGRKGRRSY</sequence>
<dbReference type="Pfam" id="PF00687">
    <property type="entry name" value="Ribosomal_L1"/>
    <property type="match status" value="1"/>
</dbReference>
<evidence type="ECO:0000313" key="2">
    <source>
        <dbReference type="EMBL" id="GFH46145.1"/>
    </source>
</evidence>
<dbReference type="CDD" id="cd00403">
    <property type="entry name" value="Ribosomal_L1"/>
    <property type="match status" value="1"/>
</dbReference>
<proteinExistence type="predicted"/>
<reference evidence="2 3" key="1">
    <citation type="journal article" date="2021" name="Sci. Rep.">
        <title>The genome of the diatom Chaetoceros tenuissimus carries an ancient integrated fragment of an extant virus.</title>
        <authorList>
            <person name="Hongo Y."/>
            <person name="Kimura K."/>
            <person name="Takaki Y."/>
            <person name="Yoshida Y."/>
            <person name="Baba S."/>
            <person name="Kobayashi G."/>
            <person name="Nagasaki K."/>
            <person name="Hano T."/>
            <person name="Tomaru Y."/>
        </authorList>
    </citation>
    <scope>NUCLEOTIDE SEQUENCE [LARGE SCALE GENOMIC DNA]</scope>
    <source>
        <strain evidence="2 3">NIES-3715</strain>
    </source>
</reference>
<evidence type="ECO:0000313" key="3">
    <source>
        <dbReference type="Proteomes" id="UP001054902"/>
    </source>
</evidence>
<keyword evidence="3" id="KW-1185">Reference proteome</keyword>
<dbReference type="Proteomes" id="UP001054902">
    <property type="component" value="Unassembled WGS sequence"/>
</dbReference>
<accession>A0AAD3H0S2</accession>
<evidence type="ECO:0000256" key="1">
    <source>
        <dbReference type="SAM" id="MobiDB-lite"/>
    </source>
</evidence>
<dbReference type="InterPro" id="IPR028364">
    <property type="entry name" value="Ribosomal_uL1/biogenesis"/>
</dbReference>
<dbReference type="Gene3D" id="3.40.50.790">
    <property type="match status" value="1"/>
</dbReference>
<protein>
    <recommendedName>
        <fullName evidence="4">Ribosomal protein L1</fullName>
    </recommendedName>
</protein>
<organism evidence="2 3">
    <name type="scientific">Chaetoceros tenuissimus</name>
    <dbReference type="NCBI Taxonomy" id="426638"/>
    <lineage>
        <taxon>Eukaryota</taxon>
        <taxon>Sar</taxon>
        <taxon>Stramenopiles</taxon>
        <taxon>Ochrophyta</taxon>
        <taxon>Bacillariophyta</taxon>
        <taxon>Coscinodiscophyceae</taxon>
        <taxon>Chaetocerotophycidae</taxon>
        <taxon>Chaetocerotales</taxon>
        <taxon>Chaetocerotaceae</taxon>
        <taxon>Chaetoceros</taxon>
    </lineage>
</organism>
<dbReference type="SUPFAM" id="SSF56808">
    <property type="entry name" value="Ribosomal protein L1"/>
    <property type="match status" value="1"/>
</dbReference>
<name>A0AAD3H0S2_9STRA</name>
<dbReference type="EMBL" id="BLLK01000022">
    <property type="protein sequence ID" value="GFH46145.1"/>
    <property type="molecule type" value="Genomic_DNA"/>
</dbReference>
<dbReference type="InterPro" id="IPR016095">
    <property type="entry name" value="Ribosomal_uL1_3-a/b-sand"/>
</dbReference>
<feature type="compositionally biased region" description="Basic and acidic residues" evidence="1">
    <location>
        <begin position="268"/>
        <end position="277"/>
    </location>
</feature>
<gene>
    <name evidence="2" type="ORF">CTEN210_02619</name>
</gene>
<feature type="compositionally biased region" description="Basic residues" evidence="1">
    <location>
        <begin position="437"/>
        <end position="456"/>
    </location>
</feature>
<comment type="caution">
    <text evidence="2">The sequence shown here is derived from an EMBL/GenBank/DDBJ whole genome shotgun (WGS) entry which is preliminary data.</text>
</comment>
<dbReference type="InterPro" id="IPR023674">
    <property type="entry name" value="Ribosomal_uL1-like"/>
</dbReference>
<dbReference type="AlphaFoldDB" id="A0AAD3H0S2"/>